<dbReference type="AlphaFoldDB" id="A0A2P5AN23"/>
<proteinExistence type="predicted"/>
<dbReference type="EMBL" id="JXTB01000512">
    <property type="protein sequence ID" value="PON37932.1"/>
    <property type="molecule type" value="Genomic_DNA"/>
</dbReference>
<name>A0A2P5AN23_PARAD</name>
<organism evidence="1 2">
    <name type="scientific">Parasponia andersonii</name>
    <name type="common">Sponia andersonii</name>
    <dbReference type="NCBI Taxonomy" id="3476"/>
    <lineage>
        <taxon>Eukaryota</taxon>
        <taxon>Viridiplantae</taxon>
        <taxon>Streptophyta</taxon>
        <taxon>Embryophyta</taxon>
        <taxon>Tracheophyta</taxon>
        <taxon>Spermatophyta</taxon>
        <taxon>Magnoliopsida</taxon>
        <taxon>eudicotyledons</taxon>
        <taxon>Gunneridae</taxon>
        <taxon>Pentapetalae</taxon>
        <taxon>rosids</taxon>
        <taxon>fabids</taxon>
        <taxon>Rosales</taxon>
        <taxon>Cannabaceae</taxon>
        <taxon>Parasponia</taxon>
    </lineage>
</organism>
<accession>A0A2P5AN23</accession>
<comment type="caution">
    <text evidence="1">The sequence shown here is derived from an EMBL/GenBank/DDBJ whole genome shotgun (WGS) entry which is preliminary data.</text>
</comment>
<sequence length="94" mass="10217">MDPVTGMWPSEEVEQNYVTVVSSSLSISDSSTQSVPPRIDETLIADDMIGLRRGHRKGVSPKLKGATSTSSTVASLLQDPPILDSKFRDLFNQP</sequence>
<evidence type="ECO:0000313" key="1">
    <source>
        <dbReference type="EMBL" id="PON37932.1"/>
    </source>
</evidence>
<dbReference type="Proteomes" id="UP000237105">
    <property type="component" value="Unassembled WGS sequence"/>
</dbReference>
<gene>
    <name evidence="1" type="ORF">PanWU01x14_316490</name>
</gene>
<evidence type="ECO:0000313" key="2">
    <source>
        <dbReference type="Proteomes" id="UP000237105"/>
    </source>
</evidence>
<protein>
    <submittedName>
        <fullName evidence="1">Uncharacterized protein</fullName>
    </submittedName>
</protein>
<reference evidence="2" key="1">
    <citation type="submission" date="2016-06" db="EMBL/GenBank/DDBJ databases">
        <title>Parallel loss of symbiosis genes in relatives of nitrogen-fixing non-legume Parasponia.</title>
        <authorList>
            <person name="Van Velzen R."/>
            <person name="Holmer R."/>
            <person name="Bu F."/>
            <person name="Rutten L."/>
            <person name="Van Zeijl A."/>
            <person name="Liu W."/>
            <person name="Santuari L."/>
            <person name="Cao Q."/>
            <person name="Sharma T."/>
            <person name="Shen D."/>
            <person name="Roswanjaya Y."/>
            <person name="Wardhani T."/>
            <person name="Kalhor M.S."/>
            <person name="Jansen J."/>
            <person name="Van den Hoogen J."/>
            <person name="Gungor B."/>
            <person name="Hartog M."/>
            <person name="Hontelez J."/>
            <person name="Verver J."/>
            <person name="Yang W.-C."/>
            <person name="Schijlen E."/>
            <person name="Repin R."/>
            <person name="Schilthuizen M."/>
            <person name="Schranz E."/>
            <person name="Heidstra R."/>
            <person name="Miyata K."/>
            <person name="Fedorova E."/>
            <person name="Kohlen W."/>
            <person name="Bisseling T."/>
            <person name="Smit S."/>
            <person name="Geurts R."/>
        </authorList>
    </citation>
    <scope>NUCLEOTIDE SEQUENCE [LARGE SCALE GENOMIC DNA]</scope>
    <source>
        <strain evidence="2">cv. WU1-14</strain>
    </source>
</reference>
<keyword evidence="2" id="KW-1185">Reference proteome</keyword>